<evidence type="ECO:0000313" key="3">
    <source>
        <dbReference type="EMBL" id="CAA7393093.1"/>
    </source>
</evidence>
<organism evidence="3 4">
    <name type="scientific">Spirodela intermedia</name>
    <name type="common">Intermediate duckweed</name>
    <dbReference type="NCBI Taxonomy" id="51605"/>
    <lineage>
        <taxon>Eukaryota</taxon>
        <taxon>Viridiplantae</taxon>
        <taxon>Streptophyta</taxon>
        <taxon>Embryophyta</taxon>
        <taxon>Tracheophyta</taxon>
        <taxon>Spermatophyta</taxon>
        <taxon>Magnoliopsida</taxon>
        <taxon>Liliopsida</taxon>
        <taxon>Araceae</taxon>
        <taxon>Lemnoideae</taxon>
        <taxon>Spirodela</taxon>
    </lineage>
</organism>
<gene>
    <name evidence="3" type="ORF">SI8410_03003895</name>
</gene>
<accession>A0A7I8K7Y6</accession>
<feature type="transmembrane region" description="Helical" evidence="2">
    <location>
        <begin position="167"/>
        <end position="188"/>
    </location>
</feature>
<feature type="transmembrane region" description="Helical" evidence="2">
    <location>
        <begin position="58"/>
        <end position="78"/>
    </location>
</feature>
<evidence type="ECO:0000256" key="2">
    <source>
        <dbReference type="SAM" id="Phobius"/>
    </source>
</evidence>
<protein>
    <submittedName>
        <fullName evidence="3">Uncharacterized protein</fullName>
    </submittedName>
</protein>
<dbReference type="AlphaFoldDB" id="A0A7I8K7Y6"/>
<feature type="transmembrane region" description="Helical" evidence="2">
    <location>
        <begin position="98"/>
        <end position="122"/>
    </location>
</feature>
<keyword evidence="2" id="KW-0472">Membrane</keyword>
<dbReference type="PANTHER" id="PTHR38937">
    <property type="entry name" value="MEMBRANE PROTEIN OF ER BODY-LIKE PROTEIN"/>
    <property type="match status" value="1"/>
</dbReference>
<sequence>MMHVCRGSHSRSQNPSTPAPSVATFQPVLFPNYHRYIVTFEIVLRITLEDLPNVNVNVVALGLANLVGGLPTLIHNLFELRNETPSRYEELLGKKGRFWVHFTVASLCFVLLGASPPVIYGFSFRQSDDRELKMATVAGASLICVALLAVAKAHAQEGRKKPYLQMLLRYVGLAAGGSGLSYVVGTAVKKLMEKLALFDDWAANLASPFSGGLEKGTSTAPSWGAY</sequence>
<dbReference type="InterPro" id="IPR052843">
    <property type="entry name" value="ER_body_metal_sequester"/>
</dbReference>
<dbReference type="PANTHER" id="PTHR38937:SF2">
    <property type="entry name" value="MEMBRANE PROTEIN OF ER BODY-LIKE PROTEIN ISOFORM X1"/>
    <property type="match status" value="1"/>
</dbReference>
<keyword evidence="2" id="KW-0812">Transmembrane</keyword>
<evidence type="ECO:0000256" key="1">
    <source>
        <dbReference type="SAM" id="MobiDB-lite"/>
    </source>
</evidence>
<feature type="transmembrane region" description="Helical" evidence="2">
    <location>
        <begin position="134"/>
        <end position="155"/>
    </location>
</feature>
<dbReference type="Proteomes" id="UP000663760">
    <property type="component" value="Chromosome 3"/>
</dbReference>
<evidence type="ECO:0000313" key="4">
    <source>
        <dbReference type="Proteomes" id="UP000663760"/>
    </source>
</evidence>
<name>A0A7I8K7Y6_SPIIN</name>
<keyword evidence="4" id="KW-1185">Reference proteome</keyword>
<reference evidence="3" key="1">
    <citation type="submission" date="2020-02" db="EMBL/GenBank/DDBJ databases">
        <authorList>
            <person name="Scholz U."/>
            <person name="Mascher M."/>
            <person name="Fiebig A."/>
        </authorList>
    </citation>
    <scope>NUCLEOTIDE SEQUENCE</scope>
</reference>
<proteinExistence type="predicted"/>
<dbReference type="OrthoDB" id="1924921at2759"/>
<feature type="region of interest" description="Disordered" evidence="1">
    <location>
        <begin position="1"/>
        <end position="20"/>
    </location>
</feature>
<keyword evidence="2" id="KW-1133">Transmembrane helix</keyword>
<dbReference type="EMBL" id="LR746266">
    <property type="protein sequence ID" value="CAA7393093.1"/>
    <property type="molecule type" value="Genomic_DNA"/>
</dbReference>